<feature type="domain" description="Penicillin-binding protein transpeptidase" evidence="3">
    <location>
        <begin position="302"/>
        <end position="606"/>
    </location>
</feature>
<dbReference type="PANTHER" id="PTHR30627:SF24">
    <property type="entry name" value="PENICILLIN-BINDING PROTEIN 4B"/>
    <property type="match status" value="1"/>
</dbReference>
<dbReference type="AlphaFoldDB" id="A0A4R2LJ25"/>
<dbReference type="GO" id="GO:0008658">
    <property type="term" value="F:penicillin binding"/>
    <property type="evidence" value="ECO:0007669"/>
    <property type="project" value="InterPro"/>
</dbReference>
<keyword evidence="4" id="KW-0808">Transferase</keyword>
<dbReference type="InterPro" id="IPR012338">
    <property type="entry name" value="Beta-lactam/transpept-like"/>
</dbReference>
<feature type="transmembrane region" description="Helical" evidence="2">
    <location>
        <begin position="155"/>
        <end position="175"/>
    </location>
</feature>
<evidence type="ECO:0000256" key="2">
    <source>
        <dbReference type="SAM" id="Phobius"/>
    </source>
</evidence>
<feature type="compositionally biased region" description="Basic and acidic residues" evidence="1">
    <location>
        <begin position="1"/>
        <end position="24"/>
    </location>
</feature>
<keyword evidence="2" id="KW-0472">Membrane</keyword>
<keyword evidence="5" id="KW-1185">Reference proteome</keyword>
<evidence type="ECO:0000313" key="4">
    <source>
        <dbReference type="EMBL" id="TCO86415.1"/>
    </source>
</evidence>
<name>A0A4R2LJ25_9FIRM</name>
<dbReference type="OrthoDB" id="9804124at2"/>
<dbReference type="RefSeq" id="WP_132087510.1">
    <property type="nucleotide sequence ID" value="NZ_JANKAQ010000002.1"/>
</dbReference>
<evidence type="ECO:0000313" key="5">
    <source>
        <dbReference type="Proteomes" id="UP000295711"/>
    </source>
</evidence>
<comment type="caution">
    <text evidence="4">The sequence shown here is derived from an EMBL/GenBank/DDBJ whole genome shotgun (WGS) entry which is preliminary data.</text>
</comment>
<dbReference type="InterPro" id="IPR050515">
    <property type="entry name" value="Beta-lactam/transpept"/>
</dbReference>
<sequence>MKRDEKNETPKKSVRKINIDDLPKRPVKKNTGSDEGDAMGETKVFRDLPLNDGEDFEFQPDFDTMDFFDEDILQEPPRRTASASRRSIPVEEGDMPEERPVRRTRRRRMESERVPEETEEEIPEKRRIKKLKLTPEEIEERKAVRKKRRSQNPEILAVTYVFAFLFVLMIGYFVYFNAFVSKNVINSAYNVRINSFADTVIRGDIVSSDGTVLAETLVDENGNETRYYPMGRIFSHAVGTSEINQSGIELSENFYMLQSNGNPILNALQDIRGEKNQGDRVVTTLNAQLQEVAYNALGYNNGAVIAIEPATGRVLAMVSKPDYDPNTLVDDYEYIVSEESNDSLLNKTTFGLFVPGSIFKTLTSLAYIRSGTDYNNYHYVCEGQINLGGDEYITCFDQIVHGEENFMDSYAYSCNASFGNIGLSLPDNLLKDTCESLFFNKELPTEIPHTKSSFNLAADDSDWQTAATAIGQGHTQVTPLQMVMIAASIANGGNMMQPYMVDAVETAGGGHRVKKYLPESYGQVLTTQEADLLGQLMEAVVDYGTATSLSGYGYSVAGKTGTGEVSGRGDNSWFIGYAPVEQPQIAICVLVENDEGYYESALPVANAVLQAYLGQ</sequence>
<feature type="compositionally biased region" description="Acidic residues" evidence="1">
    <location>
        <begin position="52"/>
        <end position="61"/>
    </location>
</feature>
<dbReference type="GO" id="GO:0071555">
    <property type="term" value="P:cell wall organization"/>
    <property type="evidence" value="ECO:0007669"/>
    <property type="project" value="TreeGrafter"/>
</dbReference>
<feature type="region of interest" description="Disordered" evidence="1">
    <location>
        <begin position="73"/>
        <end position="121"/>
    </location>
</feature>
<keyword evidence="2" id="KW-0812">Transmembrane</keyword>
<protein>
    <submittedName>
        <fullName evidence="4">Peptidoglycan glycosyltransferase</fullName>
    </submittedName>
</protein>
<dbReference type="GO" id="GO:0016740">
    <property type="term" value="F:transferase activity"/>
    <property type="evidence" value="ECO:0007669"/>
    <property type="project" value="UniProtKB-KW"/>
</dbReference>
<proteinExistence type="predicted"/>
<evidence type="ECO:0000256" key="1">
    <source>
        <dbReference type="SAM" id="MobiDB-lite"/>
    </source>
</evidence>
<organism evidence="4 5">
    <name type="scientific">Frisingicoccus caecimuris</name>
    <dbReference type="NCBI Taxonomy" id="1796636"/>
    <lineage>
        <taxon>Bacteria</taxon>
        <taxon>Bacillati</taxon>
        <taxon>Bacillota</taxon>
        <taxon>Clostridia</taxon>
        <taxon>Lachnospirales</taxon>
        <taxon>Lachnospiraceae</taxon>
        <taxon>Frisingicoccus</taxon>
    </lineage>
</organism>
<dbReference type="Proteomes" id="UP000295711">
    <property type="component" value="Unassembled WGS sequence"/>
</dbReference>
<dbReference type="GO" id="GO:0005886">
    <property type="term" value="C:plasma membrane"/>
    <property type="evidence" value="ECO:0007669"/>
    <property type="project" value="TreeGrafter"/>
</dbReference>
<dbReference type="Gene3D" id="3.90.1310.10">
    <property type="entry name" value="Penicillin-binding protein 2a (Domain 2)"/>
    <property type="match status" value="1"/>
</dbReference>
<dbReference type="Pfam" id="PF00905">
    <property type="entry name" value="Transpeptidase"/>
    <property type="match status" value="1"/>
</dbReference>
<feature type="region of interest" description="Disordered" evidence="1">
    <location>
        <begin position="1"/>
        <end position="61"/>
    </location>
</feature>
<gene>
    <name evidence="4" type="ORF">EV212_101202</name>
</gene>
<dbReference type="InterPro" id="IPR001460">
    <property type="entry name" value="PCN-bd_Tpept"/>
</dbReference>
<accession>A0A4R2LJ25</accession>
<evidence type="ECO:0000259" key="3">
    <source>
        <dbReference type="Pfam" id="PF00905"/>
    </source>
</evidence>
<reference evidence="4 5" key="1">
    <citation type="submission" date="2019-03" db="EMBL/GenBank/DDBJ databases">
        <title>Genomic Encyclopedia of Type Strains, Phase IV (KMG-IV): sequencing the most valuable type-strain genomes for metagenomic binning, comparative biology and taxonomic classification.</title>
        <authorList>
            <person name="Goeker M."/>
        </authorList>
    </citation>
    <scope>NUCLEOTIDE SEQUENCE [LARGE SCALE GENOMIC DNA]</scope>
    <source>
        <strain evidence="4 5">DSM 28559</strain>
    </source>
</reference>
<dbReference type="Gene3D" id="3.40.710.10">
    <property type="entry name" value="DD-peptidase/beta-lactamase superfamily"/>
    <property type="match status" value="1"/>
</dbReference>
<dbReference type="SUPFAM" id="SSF56601">
    <property type="entry name" value="beta-lactamase/transpeptidase-like"/>
    <property type="match status" value="1"/>
</dbReference>
<keyword evidence="2" id="KW-1133">Transmembrane helix</keyword>
<dbReference type="GO" id="GO:0071972">
    <property type="term" value="F:peptidoglycan L,D-transpeptidase activity"/>
    <property type="evidence" value="ECO:0007669"/>
    <property type="project" value="TreeGrafter"/>
</dbReference>
<dbReference type="EMBL" id="SLXA01000001">
    <property type="protein sequence ID" value="TCO86415.1"/>
    <property type="molecule type" value="Genomic_DNA"/>
</dbReference>
<dbReference type="PANTHER" id="PTHR30627">
    <property type="entry name" value="PEPTIDOGLYCAN D,D-TRANSPEPTIDASE"/>
    <property type="match status" value="1"/>
</dbReference>